<reference evidence="2 3" key="1">
    <citation type="journal article" date="2024" name="Commun. Biol.">
        <title>Comparative genomic analysis of thermophilic fungi reveals convergent evolutionary adaptations and gene losses.</title>
        <authorList>
            <person name="Steindorff A.S."/>
            <person name="Aguilar-Pontes M.V."/>
            <person name="Robinson A.J."/>
            <person name="Andreopoulos B."/>
            <person name="LaButti K."/>
            <person name="Kuo A."/>
            <person name="Mondo S."/>
            <person name="Riley R."/>
            <person name="Otillar R."/>
            <person name="Haridas S."/>
            <person name="Lipzen A."/>
            <person name="Grimwood J."/>
            <person name="Schmutz J."/>
            <person name="Clum A."/>
            <person name="Reid I.D."/>
            <person name="Moisan M.C."/>
            <person name="Butler G."/>
            <person name="Nguyen T.T.M."/>
            <person name="Dewar K."/>
            <person name="Conant G."/>
            <person name="Drula E."/>
            <person name="Henrissat B."/>
            <person name="Hansel C."/>
            <person name="Singer S."/>
            <person name="Hutchinson M.I."/>
            <person name="de Vries R.P."/>
            <person name="Natvig D.O."/>
            <person name="Powell A.J."/>
            <person name="Tsang A."/>
            <person name="Grigoriev I.V."/>
        </authorList>
    </citation>
    <scope>NUCLEOTIDE SEQUENCE [LARGE SCALE GENOMIC DNA]</scope>
    <source>
        <strain evidence="2 3">ATCC 24622</strain>
    </source>
</reference>
<dbReference type="Proteomes" id="UP001586593">
    <property type="component" value="Unassembled WGS sequence"/>
</dbReference>
<dbReference type="EMBL" id="JAZHXJ010000207">
    <property type="protein sequence ID" value="KAL1868858.1"/>
    <property type="molecule type" value="Genomic_DNA"/>
</dbReference>
<dbReference type="PANTHER" id="PTHR36182">
    <property type="entry name" value="PROTEIN, PUTATIVE (AFU_ORTHOLOGUE AFUA_6G10930)-RELATED"/>
    <property type="match status" value="1"/>
</dbReference>
<feature type="region of interest" description="Disordered" evidence="1">
    <location>
        <begin position="313"/>
        <end position="365"/>
    </location>
</feature>
<evidence type="ECO:0000313" key="2">
    <source>
        <dbReference type="EMBL" id="KAL1868858.1"/>
    </source>
</evidence>
<feature type="region of interest" description="Disordered" evidence="1">
    <location>
        <begin position="227"/>
        <end position="271"/>
    </location>
</feature>
<name>A0ABR3WZF8_9PEZI</name>
<proteinExistence type="predicted"/>
<dbReference type="PANTHER" id="PTHR36182:SF2">
    <property type="entry name" value="LYTIC POLYSACCHARIDE MONOOXYGENASE"/>
    <property type="match status" value="1"/>
</dbReference>
<evidence type="ECO:0000313" key="3">
    <source>
        <dbReference type="Proteomes" id="UP001586593"/>
    </source>
</evidence>
<sequence length="426" mass="41848">MFFAKTYAAVSGLAAVSSAHILLAFPTPYDGTQNGPLDPSGSNFPCQVAPSGATTEMALGSSQNLSFIGQAVHGGGSCQVSITYDTNPSKNSVWKVIHSIQGGCPAEGQAGNMGDLASAKDPYTYNYQIPDDIPSGKATFAWTWINRIGNREYYMNCAPIELTGKGGDQANFEALPDMVVANIPSINSCSTEGLEGDDYLYPDPGKSVENHPFNPANLVPLKGDCGKAAAGGSSGGSSDGSSGAAPSSPAAGSSPAATTPAAAAPSSSTSGNLPGGVFITAPLNGGSSAAAAAPSVSTPAAAVSTTLRHAAVSSTPVAAAPGPATTSSTGSTSGSSGSDGGSSSGSSSSGSGSGAGSQPAGSACSPEGTWNCVGGNSYQQCGSGIWSPVMPLAAGTQCTAGQGPNINIVASSGRRAARRVARQFRA</sequence>
<keyword evidence="3" id="KW-1185">Reference proteome</keyword>
<feature type="compositionally biased region" description="Low complexity" evidence="1">
    <location>
        <begin position="313"/>
        <end position="336"/>
    </location>
</feature>
<gene>
    <name evidence="2" type="ORF">VTK73DRAFT_3474</name>
</gene>
<organism evidence="2 3">
    <name type="scientific">Phialemonium thermophilum</name>
    <dbReference type="NCBI Taxonomy" id="223376"/>
    <lineage>
        <taxon>Eukaryota</taxon>
        <taxon>Fungi</taxon>
        <taxon>Dikarya</taxon>
        <taxon>Ascomycota</taxon>
        <taxon>Pezizomycotina</taxon>
        <taxon>Sordariomycetes</taxon>
        <taxon>Sordariomycetidae</taxon>
        <taxon>Cephalothecales</taxon>
        <taxon>Cephalothecaceae</taxon>
        <taxon>Phialemonium</taxon>
    </lineage>
</organism>
<comment type="caution">
    <text evidence="2">The sequence shown here is derived from an EMBL/GenBank/DDBJ whole genome shotgun (WGS) entry which is preliminary data.</text>
</comment>
<dbReference type="Gene3D" id="2.70.50.70">
    <property type="match status" value="1"/>
</dbReference>
<accession>A0ABR3WZF8</accession>
<feature type="compositionally biased region" description="Low complexity" evidence="1">
    <location>
        <begin position="344"/>
        <end position="365"/>
    </location>
</feature>
<feature type="compositionally biased region" description="Low complexity" evidence="1">
    <location>
        <begin position="239"/>
        <end position="271"/>
    </location>
</feature>
<evidence type="ECO:0000256" key="1">
    <source>
        <dbReference type="SAM" id="MobiDB-lite"/>
    </source>
</evidence>
<protein>
    <submittedName>
        <fullName evidence="2">Uncharacterized protein</fullName>
    </submittedName>
</protein>